<comment type="caution">
    <text evidence="1">The sequence shown here is derived from an EMBL/GenBank/DDBJ whole genome shotgun (WGS) entry which is preliminary data.</text>
</comment>
<sequence length="400" mass="46111">MNRRMTTGYLEQPRHTCTWEINRPDMQIYCRSINDAVESQKFKLRGPDGNELEWLLRVYLVSKKNEEKLIAGMSVQLVSLNHDKIWVKFRLSITTTLVNGEALFTYKYISEPEGKLFSYLGCEKGTRLNDACLRLWLNSRSCQDQRRLLIQFDLDNIQYDTDRNQIIENKVGNQSQLIQDKCALNSFANYCDNCCTFGTHRKIGTVRGSHVDQEVEDCDDECASNEGDRSLKFIQDKKFGDVSIEVNGKIFRAHRVLLRSQSEAFAKILGDSENDEDEKTISIDDVDHKVFTEILRFIYYKEVKGIQEYAKNLLAAALKYSMEPLKRICEEEVSKSVTCENAIEYLQMADQSELGELKKVVVEFVASNLKEISRSSSFAYLENMKSSLLFELIQAMGNKM</sequence>
<evidence type="ECO:0000313" key="1">
    <source>
        <dbReference type="EMBL" id="KAJ8675259.1"/>
    </source>
</evidence>
<proteinExistence type="predicted"/>
<reference evidence="1" key="1">
    <citation type="submission" date="2023-04" db="EMBL/GenBank/DDBJ databases">
        <title>A chromosome-level genome assembly of the parasitoid wasp Eretmocerus hayati.</title>
        <authorList>
            <person name="Zhong Y."/>
            <person name="Liu S."/>
            <person name="Liu Y."/>
        </authorList>
    </citation>
    <scope>NUCLEOTIDE SEQUENCE</scope>
    <source>
        <strain evidence="1">ZJU_SS_LIU_2023</strain>
    </source>
</reference>
<protein>
    <submittedName>
        <fullName evidence="1">Uncharacterized protein</fullName>
    </submittedName>
</protein>
<keyword evidence="2" id="KW-1185">Reference proteome</keyword>
<dbReference type="EMBL" id="CM056742">
    <property type="protein sequence ID" value="KAJ8675259.1"/>
    <property type="molecule type" value="Genomic_DNA"/>
</dbReference>
<organism evidence="1 2">
    <name type="scientific">Eretmocerus hayati</name>
    <dbReference type="NCBI Taxonomy" id="131215"/>
    <lineage>
        <taxon>Eukaryota</taxon>
        <taxon>Metazoa</taxon>
        <taxon>Ecdysozoa</taxon>
        <taxon>Arthropoda</taxon>
        <taxon>Hexapoda</taxon>
        <taxon>Insecta</taxon>
        <taxon>Pterygota</taxon>
        <taxon>Neoptera</taxon>
        <taxon>Endopterygota</taxon>
        <taxon>Hymenoptera</taxon>
        <taxon>Apocrita</taxon>
        <taxon>Proctotrupomorpha</taxon>
        <taxon>Chalcidoidea</taxon>
        <taxon>Aphelinidae</taxon>
        <taxon>Aphelininae</taxon>
        <taxon>Eretmocerus</taxon>
    </lineage>
</organism>
<evidence type="ECO:0000313" key="2">
    <source>
        <dbReference type="Proteomes" id="UP001239111"/>
    </source>
</evidence>
<gene>
    <name evidence="1" type="ORF">QAD02_011045</name>
</gene>
<dbReference type="Proteomes" id="UP001239111">
    <property type="component" value="Chromosome 2"/>
</dbReference>
<accession>A0ACC2NY91</accession>
<name>A0ACC2NY91_9HYME</name>